<keyword evidence="5" id="KW-0326">Glycosidase</keyword>
<organism evidence="5 6">
    <name type="scientific">Eisenbergiella tayi</name>
    <dbReference type="NCBI Taxonomy" id="1432052"/>
    <lineage>
        <taxon>Bacteria</taxon>
        <taxon>Bacillati</taxon>
        <taxon>Bacillota</taxon>
        <taxon>Clostridia</taxon>
        <taxon>Lachnospirales</taxon>
        <taxon>Lachnospiraceae</taxon>
        <taxon>Eisenbergiella</taxon>
    </lineage>
</organism>
<dbReference type="PATRIC" id="fig|1432052.3.peg.4124"/>
<dbReference type="InterPro" id="IPR002772">
    <property type="entry name" value="Glyco_hydro_3_C"/>
</dbReference>
<dbReference type="EC" id="3.2.1.21" evidence="5"/>
<dbReference type="GO" id="GO:0008422">
    <property type="term" value="F:beta-glucosidase activity"/>
    <property type="evidence" value="ECO:0007669"/>
    <property type="project" value="UniProtKB-EC"/>
</dbReference>
<dbReference type="GO" id="GO:0009251">
    <property type="term" value="P:glucan catabolic process"/>
    <property type="evidence" value="ECO:0007669"/>
    <property type="project" value="TreeGrafter"/>
</dbReference>
<evidence type="ECO:0000256" key="1">
    <source>
        <dbReference type="ARBA" id="ARBA00005336"/>
    </source>
</evidence>
<dbReference type="InterPro" id="IPR036881">
    <property type="entry name" value="Glyco_hydro_3_C_sf"/>
</dbReference>
<dbReference type="EMBL" id="MCGI01000003">
    <property type="protein sequence ID" value="ODM11287.1"/>
    <property type="molecule type" value="Genomic_DNA"/>
</dbReference>
<comment type="caution">
    <text evidence="5">The sequence shown here is derived from an EMBL/GenBank/DDBJ whole genome shotgun (WGS) entry which is preliminary data.</text>
</comment>
<evidence type="ECO:0000256" key="2">
    <source>
        <dbReference type="ARBA" id="ARBA00022801"/>
    </source>
</evidence>
<dbReference type="Gene3D" id="3.40.50.1700">
    <property type="entry name" value="Glycoside hydrolase family 3 C-terminal domain"/>
    <property type="match status" value="1"/>
</dbReference>
<dbReference type="InterPro" id="IPR013783">
    <property type="entry name" value="Ig-like_fold"/>
</dbReference>
<dbReference type="InterPro" id="IPR050288">
    <property type="entry name" value="Cellulose_deg_GH3"/>
</dbReference>
<dbReference type="InterPro" id="IPR026891">
    <property type="entry name" value="Fn3-like"/>
</dbReference>
<comment type="similarity">
    <text evidence="1">Belongs to the glycosyl hydrolase 3 family.</text>
</comment>
<accession>A0A1E3ARD3</accession>
<dbReference type="InterPro" id="IPR001764">
    <property type="entry name" value="Glyco_hydro_3_N"/>
</dbReference>
<evidence type="ECO:0000256" key="3">
    <source>
        <dbReference type="SAM" id="MobiDB-lite"/>
    </source>
</evidence>
<dbReference type="InterPro" id="IPR036962">
    <property type="entry name" value="Glyco_hydro_3_N_sf"/>
</dbReference>
<dbReference type="PANTHER" id="PTHR42715:SF3">
    <property type="entry name" value="BETA-GLUCOSIDASE B-RELATED"/>
    <property type="match status" value="1"/>
</dbReference>
<dbReference type="SUPFAM" id="SSF51445">
    <property type="entry name" value="(Trans)glycosidases"/>
    <property type="match status" value="1"/>
</dbReference>
<evidence type="ECO:0000313" key="5">
    <source>
        <dbReference type="EMBL" id="ODM11287.1"/>
    </source>
</evidence>
<dbReference type="SUPFAM" id="SSF52279">
    <property type="entry name" value="Beta-D-glucan exohydrolase, C-terminal domain"/>
    <property type="match status" value="1"/>
</dbReference>
<dbReference type="PRINTS" id="PR00133">
    <property type="entry name" value="GLHYDRLASE3"/>
</dbReference>
<protein>
    <submittedName>
        <fullName evidence="5">Thermostable beta-glucosidase B</fullName>
        <ecNumber evidence="5">3.2.1.21</ecNumber>
    </submittedName>
</protein>
<dbReference type="Gene3D" id="3.20.20.300">
    <property type="entry name" value="Glycoside hydrolase, family 3, N-terminal domain"/>
    <property type="match status" value="1"/>
</dbReference>
<gene>
    <name evidence="5" type="primary">bglB_7</name>
    <name evidence="5" type="ORF">BEH84_03716</name>
</gene>
<dbReference type="Gene3D" id="2.60.40.10">
    <property type="entry name" value="Immunoglobulins"/>
    <property type="match status" value="1"/>
</dbReference>
<name>A0A1E3ARD3_9FIRM</name>
<feature type="region of interest" description="Disordered" evidence="3">
    <location>
        <begin position="58"/>
        <end position="80"/>
    </location>
</feature>
<sequence length="711" mass="79285">MSDVLVQTRTSGIFYPKIRKGMRRIMKCTKKYRLSYTERAEKIVSKLSLEEKVSLMGGRSGQMESPANPQDDHYNYTPYPSGGIEREGIPAMMFCDGPRGVVCGTGKTTCFPVSMLRGATFDTELEEEIGHAIGREVKACNGNLFAGVCINLPYNPGWGRSQETYGEDSFHLGEMGSALVRGVQEENVIACIKHFAFNSMENSRFKVNVSCDIRTEREVYLRHFQKCVEAGAGAVMSSYNKYHHVFCGHNDYLLNQVLKEEWDFDGFVMSDFNWGVRDTVEAANGGQMMEMCETKYFGDRLVKAVEEGKVPMERIDDAAVRIVRTLLAFTEADPKKALEEEAGCKEHINLALKCAREGITLIQNKEKVLPFHEEEIKTIAVIGRLADEEVTGDHGSSRVFPAYVVTPLQGIRKRLPHAEVIYEDGSDLEKAKTAAGKADAVVFVAGYDYNDEGEYVLKDESDTELGGYGGDRLDSLGLHRDEAEMLKQVGPCNSNSAVILIGGNTILMDEWREAVGAVLMAYYPGMEGGTALAEILFGDINPSGKLPFVLPYKESDLPEVVWNTTEQWYDYYHGYTKLDKEKKEPLAPYGFGLSYTQFSLSAPFFMTDKDSVTAECMIQNTGDREGTEVIQFYAGFGASMQERPVKALCGFRRVTLAPGESKKVSIVCPVKELAWYNPQTGDWEVEKMVYEGYIGTSSSERDLLRGSFTLN</sequence>
<evidence type="ECO:0000313" key="6">
    <source>
        <dbReference type="Proteomes" id="UP000095003"/>
    </source>
</evidence>
<keyword evidence="2 5" id="KW-0378">Hydrolase</keyword>
<dbReference type="SMART" id="SM01217">
    <property type="entry name" value="Fn3_like"/>
    <property type="match status" value="1"/>
</dbReference>
<dbReference type="Pfam" id="PF01915">
    <property type="entry name" value="Glyco_hydro_3_C"/>
    <property type="match status" value="1"/>
</dbReference>
<dbReference type="PANTHER" id="PTHR42715">
    <property type="entry name" value="BETA-GLUCOSIDASE"/>
    <property type="match status" value="1"/>
</dbReference>
<dbReference type="AlphaFoldDB" id="A0A1E3ARD3"/>
<feature type="domain" description="Fibronectin type III-like" evidence="4">
    <location>
        <begin position="628"/>
        <end position="698"/>
    </location>
</feature>
<dbReference type="Pfam" id="PF00933">
    <property type="entry name" value="Glyco_hydro_3"/>
    <property type="match status" value="1"/>
</dbReference>
<reference evidence="5 6" key="1">
    <citation type="submission" date="2016-07" db="EMBL/GenBank/DDBJ databases">
        <title>Characterization of isolates of Eisenbergiella tayi derived from blood cultures, using whole genome sequencing.</title>
        <authorList>
            <person name="Burdz T."/>
            <person name="Wiebe D."/>
            <person name="Huynh C."/>
            <person name="Bernard K."/>
        </authorList>
    </citation>
    <scope>NUCLEOTIDE SEQUENCE [LARGE SCALE GENOMIC DNA]</scope>
    <source>
        <strain evidence="5 6">NML 120489</strain>
    </source>
</reference>
<dbReference type="Pfam" id="PF14310">
    <property type="entry name" value="Fn3-like"/>
    <property type="match status" value="1"/>
</dbReference>
<proteinExistence type="inferred from homology"/>
<evidence type="ECO:0000259" key="4">
    <source>
        <dbReference type="SMART" id="SM01217"/>
    </source>
</evidence>
<dbReference type="Proteomes" id="UP000095003">
    <property type="component" value="Unassembled WGS sequence"/>
</dbReference>
<dbReference type="InterPro" id="IPR017853">
    <property type="entry name" value="GH"/>
</dbReference>